<sequence>MDSAMDTASTASDHSIASSNDSRGRNISSPIQHNHNGSSSHQHQLDKTRTPTPVSPVHNSHSGGSNNGPLSNHHSSRQLSSSPLSAGGPVQMMGHMGHPLSPPHVSTPSSMAGMVGMPPRMAQNLSHLPPHGLGLLNSFMHHASPLDLMAAAHHHVPPRSYNSPPPISSSDPTANECKLVDYRGQKVAAFMIQGETMLCLPQAFELFLKHLVGGLHTVYTKLKRLDIVPLVCNVEQVRILRGLGAIQPGVNRCKLLSCKDFDVLYRDCTTARCLSIKPPESLNSSNSLLSHSSRPGRPPKRGPVGLSMPTSHMPHHAQLKKHRLDNGEFVYENGHLNDLPRLDKSPLLANGYNAPPTHLNHIPFMQMNPHPAAGGHPLMSPGVNPHGIQRPDGSIIKGQNIPGMEAIARAAYEDIVKHLERLREERGDDRTPNVDHKPRDLSSQGSGPPLTDSPNGQSPALNLSKSGVGDHGGGGASGGGGGGVGGGGAGSGSGAQSERSNPISPEPSVHEEDENMSEANISDTEEPNDKDEDISDCDRDLHSPVPAVMPVPPDMEAHRQQALNYSSLAASVAVGAVPTGQDPSISSTETLLRNIQGLLKVAADNARQQERQTSYEKAELKMDVIREREVKDSFERQLADEKRLRALYQKRFKKERRLRMQIQERLDGERKRRVQLEDIIKASGAPAEALRIIAENISSDQQQQQQQQREKERERDSEREKDREKERERDRDRRDQGRDKGQEREREPLHHQQSSSSSSVDRNHREHRSTIEESLRAGDRHRVEVERERRASSSERYSKEDSPAPNLSSSSRPSQEVSPSQPPLSEGKSWNYPGLDIMATGAFWQNYSESLAQELELERKARQQAAEGEVKGPLQDRSNYYKNSVLYTSAT</sequence>
<name>A0A499FSX0_ANOAR</name>
<feature type="compositionally biased region" description="Basic and acidic residues" evidence="5">
    <location>
        <begin position="761"/>
        <end position="802"/>
    </location>
</feature>
<dbReference type="InterPro" id="IPR037000">
    <property type="entry name" value="Ski_DNA-bd_sf"/>
</dbReference>
<dbReference type="Proteomes" id="UP000075840">
    <property type="component" value="Unassembled WGS sequence"/>
</dbReference>
<feature type="compositionally biased region" description="Polar residues" evidence="5">
    <location>
        <begin position="57"/>
        <end position="69"/>
    </location>
</feature>
<comment type="similarity">
    <text evidence="3">Belongs to the DACH/dachshund family.</text>
</comment>
<feature type="region of interest" description="Disordered" evidence="5">
    <location>
        <begin position="423"/>
        <end position="552"/>
    </location>
</feature>
<reference evidence="7" key="1">
    <citation type="submission" date="2022-08" db="UniProtKB">
        <authorList>
            <consortium name="EnsemblMetazoa"/>
        </authorList>
    </citation>
    <scope>IDENTIFICATION</scope>
    <source>
        <strain evidence="7">Dongola</strain>
    </source>
</reference>
<dbReference type="PANTHER" id="PTHR12577">
    <property type="entry name" value="DACHSHUND"/>
    <property type="match status" value="1"/>
</dbReference>
<accession>A0A499FSX0</accession>
<feature type="coiled-coil region" evidence="4">
    <location>
        <begin position="592"/>
        <end position="651"/>
    </location>
</feature>
<dbReference type="PANTHER" id="PTHR12577:SF6">
    <property type="entry name" value="DACHSHUND, ISOFORM B"/>
    <property type="match status" value="1"/>
</dbReference>
<dbReference type="GO" id="GO:0005667">
    <property type="term" value="C:transcription regulator complex"/>
    <property type="evidence" value="ECO:0007669"/>
    <property type="project" value="TreeGrafter"/>
</dbReference>
<feature type="compositionally biased region" description="Low complexity" evidence="5">
    <location>
        <begin position="32"/>
        <end position="42"/>
    </location>
</feature>
<keyword evidence="2" id="KW-0539">Nucleus</keyword>
<keyword evidence="8" id="KW-1185">Reference proteome</keyword>
<dbReference type="AlphaFoldDB" id="A0A499FSX0"/>
<feature type="compositionally biased region" description="Basic and acidic residues" evidence="5">
    <location>
        <begin position="423"/>
        <end position="440"/>
    </location>
</feature>
<evidence type="ECO:0000313" key="7">
    <source>
        <dbReference type="EnsemblMetazoa" id="AARA018162-PA"/>
    </source>
</evidence>
<feature type="domain" description="SKI/SNO/DAC" evidence="6">
    <location>
        <begin position="168"/>
        <end position="269"/>
    </location>
</feature>
<protein>
    <submittedName>
        <fullName evidence="7">Ski_Sno domain-containing protein</fullName>
    </submittedName>
</protein>
<dbReference type="CDD" id="cd21081">
    <property type="entry name" value="DHD_Dac"/>
    <property type="match status" value="1"/>
</dbReference>
<dbReference type="GO" id="GO:0000981">
    <property type="term" value="F:DNA-binding transcription factor activity, RNA polymerase II-specific"/>
    <property type="evidence" value="ECO:0007669"/>
    <property type="project" value="TreeGrafter"/>
</dbReference>
<evidence type="ECO:0000313" key="8">
    <source>
        <dbReference type="Proteomes" id="UP000075840"/>
    </source>
</evidence>
<feature type="region of interest" description="Disordered" evidence="5">
    <location>
        <begin position="1"/>
        <end position="109"/>
    </location>
</feature>
<evidence type="ECO:0000259" key="6">
    <source>
        <dbReference type="Pfam" id="PF02437"/>
    </source>
</evidence>
<feature type="compositionally biased region" description="Polar residues" evidence="5">
    <location>
        <begin position="1"/>
        <end position="31"/>
    </location>
</feature>
<keyword evidence="4" id="KW-0175">Coiled coil</keyword>
<dbReference type="InterPro" id="IPR003380">
    <property type="entry name" value="SKI/SNO/DAC"/>
</dbReference>
<dbReference type="EnsemblMetazoa" id="AARA018162-RA">
    <property type="protein sequence ID" value="AARA018162-PA"/>
    <property type="gene ID" value="AARA018162"/>
</dbReference>
<dbReference type="GO" id="GO:0000978">
    <property type="term" value="F:RNA polymerase II cis-regulatory region sequence-specific DNA binding"/>
    <property type="evidence" value="ECO:0007669"/>
    <property type="project" value="TreeGrafter"/>
</dbReference>
<dbReference type="VEuPathDB" id="VectorBase:AARA21_004572"/>
<feature type="compositionally biased region" description="Polar residues" evidence="5">
    <location>
        <begin position="441"/>
        <end position="465"/>
    </location>
</feature>
<evidence type="ECO:0000256" key="1">
    <source>
        <dbReference type="ARBA" id="ARBA00004123"/>
    </source>
</evidence>
<feature type="region of interest" description="Disordered" evidence="5">
    <location>
        <begin position="697"/>
        <end position="832"/>
    </location>
</feature>
<dbReference type="Gene3D" id="3.10.260.20">
    <property type="entry name" value="Ski"/>
    <property type="match status" value="1"/>
</dbReference>
<feature type="compositionally biased region" description="Gly residues" evidence="5">
    <location>
        <begin position="469"/>
        <end position="493"/>
    </location>
</feature>
<feature type="compositionally biased region" description="Polar residues" evidence="5">
    <location>
        <begin position="876"/>
        <end position="891"/>
    </location>
</feature>
<dbReference type="EMBL" id="APCN01002494">
    <property type="status" value="NOT_ANNOTATED_CDS"/>
    <property type="molecule type" value="Genomic_DNA"/>
</dbReference>
<dbReference type="InterPro" id="IPR009061">
    <property type="entry name" value="DNA-bd_dom_put_sf"/>
</dbReference>
<feature type="compositionally biased region" description="Low complexity" evidence="5">
    <location>
        <begin position="807"/>
        <end position="826"/>
    </location>
</feature>
<evidence type="ECO:0000256" key="2">
    <source>
        <dbReference type="ARBA" id="ARBA00023242"/>
    </source>
</evidence>
<comment type="subcellular location">
    <subcellularLocation>
        <location evidence="1">Nucleus</location>
    </subcellularLocation>
</comment>
<dbReference type="SUPFAM" id="SSF46955">
    <property type="entry name" value="Putative DNA-binding domain"/>
    <property type="match status" value="1"/>
</dbReference>
<evidence type="ECO:0000256" key="4">
    <source>
        <dbReference type="SAM" id="Coils"/>
    </source>
</evidence>
<dbReference type="Pfam" id="PF02437">
    <property type="entry name" value="Ski_Sno_DHD"/>
    <property type="match status" value="1"/>
</dbReference>
<dbReference type="InterPro" id="IPR052417">
    <property type="entry name" value="Dachshund_domain"/>
</dbReference>
<evidence type="ECO:0000256" key="5">
    <source>
        <dbReference type="SAM" id="MobiDB-lite"/>
    </source>
</evidence>
<organism evidence="7 8">
    <name type="scientific">Anopheles arabiensis</name>
    <name type="common">Mosquito</name>
    <dbReference type="NCBI Taxonomy" id="7173"/>
    <lineage>
        <taxon>Eukaryota</taxon>
        <taxon>Metazoa</taxon>
        <taxon>Ecdysozoa</taxon>
        <taxon>Arthropoda</taxon>
        <taxon>Hexapoda</taxon>
        <taxon>Insecta</taxon>
        <taxon>Pterygota</taxon>
        <taxon>Neoptera</taxon>
        <taxon>Endopterygota</taxon>
        <taxon>Diptera</taxon>
        <taxon>Nematocera</taxon>
        <taxon>Culicoidea</taxon>
        <taxon>Culicidae</taxon>
        <taxon>Anophelinae</taxon>
        <taxon>Anopheles</taxon>
    </lineage>
</organism>
<feature type="compositionally biased region" description="Low complexity" evidence="5">
    <location>
        <begin position="70"/>
        <end position="85"/>
    </location>
</feature>
<dbReference type="GO" id="GO:0005634">
    <property type="term" value="C:nucleus"/>
    <property type="evidence" value="ECO:0007669"/>
    <property type="project" value="UniProtKB-SubCell"/>
</dbReference>
<feature type="compositionally biased region" description="Low complexity" evidence="5">
    <location>
        <begin position="281"/>
        <end position="295"/>
    </location>
</feature>
<feature type="compositionally biased region" description="Basic and acidic residues" evidence="5">
    <location>
        <begin position="708"/>
        <end position="750"/>
    </location>
</feature>
<dbReference type="FunFam" id="3.10.260.20:FF:000001">
    <property type="entry name" value="Dachshund homolog 1"/>
    <property type="match status" value="1"/>
</dbReference>
<evidence type="ECO:0000256" key="3">
    <source>
        <dbReference type="ARBA" id="ARBA00038192"/>
    </source>
</evidence>
<feature type="region of interest" description="Disordered" evidence="5">
    <location>
        <begin position="280"/>
        <end position="312"/>
    </location>
</feature>
<feature type="region of interest" description="Disordered" evidence="5">
    <location>
        <begin position="859"/>
        <end position="891"/>
    </location>
</feature>
<feature type="compositionally biased region" description="Acidic residues" evidence="5">
    <location>
        <begin position="523"/>
        <end position="535"/>
    </location>
</feature>
<proteinExistence type="inferred from homology"/>
<dbReference type="VEuPathDB" id="VectorBase:AARA018162"/>